<name>A0ABV2SPM4_9FLAO</name>
<dbReference type="RefSeq" id="WP_354613483.1">
    <property type="nucleotide sequence ID" value="NZ_JBEXAE010000001.1"/>
</dbReference>
<dbReference type="InterPro" id="IPR036873">
    <property type="entry name" value="Rhodanese-like_dom_sf"/>
</dbReference>
<dbReference type="CDD" id="cd07724">
    <property type="entry name" value="POD-like_MBL-fold"/>
    <property type="match status" value="1"/>
</dbReference>
<keyword evidence="4" id="KW-1185">Reference proteome</keyword>
<feature type="domain" description="Rhodanese" evidence="2">
    <location>
        <begin position="264"/>
        <end position="315"/>
    </location>
</feature>
<keyword evidence="1" id="KW-0479">Metal-binding</keyword>
<dbReference type="InterPro" id="IPR036866">
    <property type="entry name" value="RibonucZ/Hydroxyglut_hydro"/>
</dbReference>
<dbReference type="Proteomes" id="UP001549799">
    <property type="component" value="Unassembled WGS sequence"/>
</dbReference>
<evidence type="ECO:0000313" key="3">
    <source>
        <dbReference type="EMBL" id="MET6989113.1"/>
    </source>
</evidence>
<dbReference type="Gene3D" id="3.60.15.10">
    <property type="entry name" value="Ribonuclease Z/Hydroxyacylglutathione hydrolase-like"/>
    <property type="match status" value="1"/>
</dbReference>
<organism evidence="3 4">
    <name type="scientific">Sediminicola arcticus</name>
    <dbReference type="NCBI Taxonomy" id="1574308"/>
    <lineage>
        <taxon>Bacteria</taxon>
        <taxon>Pseudomonadati</taxon>
        <taxon>Bacteroidota</taxon>
        <taxon>Flavobacteriia</taxon>
        <taxon>Flavobacteriales</taxon>
        <taxon>Flavobacteriaceae</taxon>
        <taxon>Sediminicola</taxon>
    </lineage>
</organism>
<dbReference type="EMBL" id="JBEXAE010000001">
    <property type="protein sequence ID" value="MET6989113.1"/>
    <property type="molecule type" value="Genomic_DNA"/>
</dbReference>
<dbReference type="InterPro" id="IPR044528">
    <property type="entry name" value="POD-like_MBL-fold"/>
</dbReference>
<evidence type="ECO:0000313" key="4">
    <source>
        <dbReference type="Proteomes" id="UP001549799"/>
    </source>
</evidence>
<dbReference type="SUPFAM" id="SSF52821">
    <property type="entry name" value="Rhodanese/Cell cycle control phosphatase"/>
    <property type="match status" value="2"/>
</dbReference>
<dbReference type="PROSITE" id="PS50206">
    <property type="entry name" value="RHODANESE_3"/>
    <property type="match status" value="2"/>
</dbReference>
<dbReference type="PANTHER" id="PTHR43084">
    <property type="entry name" value="PERSULFIDE DIOXYGENASE ETHE1"/>
    <property type="match status" value="1"/>
</dbReference>
<dbReference type="Gene3D" id="3.40.250.10">
    <property type="entry name" value="Rhodanese-like domain"/>
    <property type="match status" value="2"/>
</dbReference>
<dbReference type="Pfam" id="PF00753">
    <property type="entry name" value="Lactamase_B"/>
    <property type="match status" value="1"/>
</dbReference>
<dbReference type="SUPFAM" id="SSF56281">
    <property type="entry name" value="Metallo-hydrolase/oxidoreductase"/>
    <property type="match status" value="1"/>
</dbReference>
<feature type="domain" description="Rhodanese" evidence="2">
    <location>
        <begin position="364"/>
        <end position="441"/>
    </location>
</feature>
<protein>
    <submittedName>
        <fullName evidence="3">Rhodanese-like domain-containing protein</fullName>
    </submittedName>
</protein>
<accession>A0ABV2SPM4</accession>
<dbReference type="SMART" id="SM00849">
    <property type="entry name" value="Lactamase_B"/>
    <property type="match status" value="1"/>
</dbReference>
<sequence>MEIKQFQDKPLAHYSYAILSDKKIALVDPSRDPKSYYKFAEENDAEIIAVFETHPHADFVSSHLQIHQETGAILYVSKLVGAEYPHTTFDDGDKLKMGKVIFSAINTSGHSPDGITIVAKDEANEHVMFTGDTLFIGDVGRPDLREKAGNMVAKREELAKAMYDTIQNKFNSLPDETIVYPAHGAGSLCGKNMSTDSSSTLGNERMGNWAFKTQTQDEFVNHILADQPFIPCYFGFDVDINKGGAENFERSISQIPFRLGVSSLDKNIIVIDTRDQDDFKKNHLPNSINIMSRNEDDKIETWLGAIIQPNEPYYLIVDTMDSRQEVLERIAKIGYELQIKAVVTLSNEQLEQSDNFDFQAFQNNEDKYTIVDIRNKSEVQEGKFFDHAINVPLNELRESIGNIPTDRPIVVHCAGGYRSAAGSSIIAKEIKAAKVYDLSEKVNEFK</sequence>
<evidence type="ECO:0000259" key="2">
    <source>
        <dbReference type="PROSITE" id="PS50206"/>
    </source>
</evidence>
<dbReference type="PANTHER" id="PTHR43084:SF1">
    <property type="entry name" value="PERSULFIDE DIOXYGENASE ETHE1, MITOCHONDRIAL"/>
    <property type="match status" value="1"/>
</dbReference>
<evidence type="ECO:0000256" key="1">
    <source>
        <dbReference type="ARBA" id="ARBA00022723"/>
    </source>
</evidence>
<dbReference type="InterPro" id="IPR051682">
    <property type="entry name" value="Mito_Persulfide_Diox"/>
</dbReference>
<dbReference type="InterPro" id="IPR001279">
    <property type="entry name" value="Metallo-B-lactamas"/>
</dbReference>
<dbReference type="CDD" id="cd00158">
    <property type="entry name" value="RHOD"/>
    <property type="match status" value="1"/>
</dbReference>
<dbReference type="Pfam" id="PF00581">
    <property type="entry name" value="Rhodanese"/>
    <property type="match status" value="2"/>
</dbReference>
<dbReference type="InterPro" id="IPR001763">
    <property type="entry name" value="Rhodanese-like_dom"/>
</dbReference>
<reference evidence="3 4" key="1">
    <citation type="submission" date="2024-07" db="EMBL/GenBank/DDBJ databases">
        <title>The genome sequence of type strain Sediminicola arcticus GDMCC 1.2805.</title>
        <authorList>
            <person name="Liu Y."/>
        </authorList>
    </citation>
    <scope>NUCLEOTIDE SEQUENCE [LARGE SCALE GENOMIC DNA]</scope>
    <source>
        <strain evidence="3 4">GDMCC 1.2805</strain>
    </source>
</reference>
<dbReference type="SMART" id="SM00450">
    <property type="entry name" value="RHOD"/>
    <property type="match status" value="1"/>
</dbReference>
<proteinExistence type="predicted"/>
<gene>
    <name evidence="3" type="ORF">ABXZ36_00460</name>
</gene>
<comment type="caution">
    <text evidence="3">The sequence shown here is derived from an EMBL/GenBank/DDBJ whole genome shotgun (WGS) entry which is preliminary data.</text>
</comment>